<sequence length="100" mass="10568">MKTFAILSSTLMLATAVSSQTLCAINCFTTVYNQHPPTTCTLPSMYDCFCASPELQGYFIQCARSTCGSNADAAIQFGVDLCKDYGYTVTVPPAAAATGN</sequence>
<keyword evidence="6 10" id="KW-0732">Signal</keyword>
<dbReference type="GO" id="GO:0098552">
    <property type="term" value="C:side of membrane"/>
    <property type="evidence" value="ECO:0007669"/>
    <property type="project" value="UniProtKB-KW"/>
</dbReference>
<evidence type="ECO:0000256" key="7">
    <source>
        <dbReference type="ARBA" id="ARBA00023157"/>
    </source>
</evidence>
<keyword evidence="8" id="KW-0449">Lipoprotein</keyword>
<proteinExistence type="inferred from homology"/>
<gene>
    <name evidence="12" type="ORF">BN869_000012461_1</name>
    <name evidence="13" type="ORF">IM811_015221</name>
</gene>
<name>A0A0B7KFP8_BIOOC</name>
<evidence type="ECO:0000256" key="6">
    <source>
        <dbReference type="ARBA" id="ARBA00022729"/>
    </source>
</evidence>
<dbReference type="GO" id="GO:0005576">
    <property type="term" value="C:extracellular region"/>
    <property type="evidence" value="ECO:0007669"/>
    <property type="project" value="UniProtKB-SubCell"/>
</dbReference>
<evidence type="ECO:0000256" key="1">
    <source>
        <dbReference type="ARBA" id="ARBA00004589"/>
    </source>
</evidence>
<evidence type="ECO:0000256" key="8">
    <source>
        <dbReference type="ARBA" id="ARBA00023288"/>
    </source>
</evidence>
<comment type="subcellular location">
    <subcellularLocation>
        <location evidence="1">Membrane</location>
        <topology evidence="1">Lipid-anchor</topology>
        <topology evidence="1">GPI-anchor</topology>
    </subcellularLocation>
    <subcellularLocation>
        <location evidence="2">Secreted</location>
    </subcellularLocation>
</comment>
<keyword evidence="4" id="KW-0964">Secreted</keyword>
<organism evidence="12">
    <name type="scientific">Bionectria ochroleuca</name>
    <name type="common">Gliocladium roseum</name>
    <dbReference type="NCBI Taxonomy" id="29856"/>
    <lineage>
        <taxon>Eukaryota</taxon>
        <taxon>Fungi</taxon>
        <taxon>Dikarya</taxon>
        <taxon>Ascomycota</taxon>
        <taxon>Pezizomycotina</taxon>
        <taxon>Sordariomycetes</taxon>
        <taxon>Hypocreomycetidae</taxon>
        <taxon>Hypocreales</taxon>
        <taxon>Bionectriaceae</taxon>
        <taxon>Clonostachys</taxon>
    </lineage>
</organism>
<keyword evidence="5" id="KW-0325">Glycoprotein</keyword>
<dbReference type="InterPro" id="IPR008427">
    <property type="entry name" value="Extracellular_membr_CFEM_dom"/>
</dbReference>
<evidence type="ECO:0000313" key="13">
    <source>
        <dbReference type="EMBL" id="KAF9751001.1"/>
    </source>
</evidence>
<comment type="similarity">
    <text evidence="3">Belongs to the RBT5 family.</text>
</comment>
<protein>
    <recommendedName>
        <fullName evidence="11">CFEM domain-containing protein</fullName>
    </recommendedName>
</protein>
<evidence type="ECO:0000256" key="5">
    <source>
        <dbReference type="ARBA" id="ARBA00022622"/>
    </source>
</evidence>
<keyword evidence="7" id="KW-1015">Disulfide bond</keyword>
<dbReference type="Pfam" id="PF05730">
    <property type="entry name" value="CFEM"/>
    <property type="match status" value="1"/>
</dbReference>
<feature type="signal peptide" evidence="10">
    <location>
        <begin position="1"/>
        <end position="19"/>
    </location>
</feature>
<dbReference type="EMBL" id="JADCTT010000006">
    <property type="protein sequence ID" value="KAF9751001.1"/>
    <property type="molecule type" value="Genomic_DNA"/>
</dbReference>
<evidence type="ECO:0000256" key="10">
    <source>
        <dbReference type="SAM" id="SignalP"/>
    </source>
</evidence>
<dbReference type="AlphaFoldDB" id="A0A0B7KFP8"/>
<dbReference type="SMR" id="A0A0B7KFP8"/>
<evidence type="ECO:0000256" key="9">
    <source>
        <dbReference type="PROSITE-ProRule" id="PRU01356"/>
    </source>
</evidence>
<evidence type="ECO:0000313" key="12">
    <source>
        <dbReference type="EMBL" id="CEO56403.1"/>
    </source>
</evidence>
<keyword evidence="5" id="KW-0472">Membrane</keyword>
<evidence type="ECO:0000256" key="2">
    <source>
        <dbReference type="ARBA" id="ARBA00004613"/>
    </source>
</evidence>
<feature type="domain" description="CFEM" evidence="11">
    <location>
        <begin position="1"/>
        <end position="100"/>
    </location>
</feature>
<evidence type="ECO:0000256" key="4">
    <source>
        <dbReference type="ARBA" id="ARBA00022525"/>
    </source>
</evidence>
<accession>A0A0B7KFP8</accession>
<reference evidence="13" key="2">
    <citation type="submission" date="2020-10" db="EMBL/GenBank/DDBJ databases">
        <title>High-Quality Genome Resource of Clonostachys rosea strain S41 by Oxford Nanopore Long-Read Sequencing.</title>
        <authorList>
            <person name="Wang H."/>
        </authorList>
    </citation>
    <scope>NUCLEOTIDE SEQUENCE</scope>
    <source>
        <strain evidence="13">S41</strain>
    </source>
</reference>
<feature type="chain" id="PRO_5044541178" description="CFEM domain-containing protein" evidence="10">
    <location>
        <begin position="20"/>
        <end position="100"/>
    </location>
</feature>
<keyword evidence="5" id="KW-0336">GPI-anchor</keyword>
<dbReference type="PROSITE" id="PS52012">
    <property type="entry name" value="CFEM"/>
    <property type="match status" value="1"/>
</dbReference>
<dbReference type="Proteomes" id="UP000616885">
    <property type="component" value="Unassembled WGS sequence"/>
</dbReference>
<reference evidence="12" key="1">
    <citation type="submission" date="2015-01" db="EMBL/GenBank/DDBJ databases">
        <authorList>
            <person name="Durling Mikael"/>
        </authorList>
    </citation>
    <scope>NUCLEOTIDE SEQUENCE</scope>
</reference>
<comment type="caution">
    <text evidence="9">Lacks conserved residue(s) required for the propagation of feature annotation.</text>
</comment>
<dbReference type="EMBL" id="CDPU01000066">
    <property type="protein sequence ID" value="CEO56403.1"/>
    <property type="molecule type" value="Genomic_DNA"/>
</dbReference>
<evidence type="ECO:0000259" key="11">
    <source>
        <dbReference type="PROSITE" id="PS52012"/>
    </source>
</evidence>
<evidence type="ECO:0000256" key="3">
    <source>
        <dbReference type="ARBA" id="ARBA00010031"/>
    </source>
</evidence>